<gene>
    <name evidence="2" type="ORF">L915_08794</name>
</gene>
<evidence type="ECO:0000256" key="1">
    <source>
        <dbReference type="SAM" id="MobiDB-lite"/>
    </source>
</evidence>
<feature type="compositionally biased region" description="Basic and acidic residues" evidence="1">
    <location>
        <begin position="1"/>
        <end position="20"/>
    </location>
</feature>
<proteinExistence type="predicted"/>
<dbReference type="AlphaFoldDB" id="W2GUD8"/>
<protein>
    <submittedName>
        <fullName evidence="2">Uncharacterized protein</fullName>
    </submittedName>
</protein>
<name>W2GUD8_PHYNI</name>
<dbReference type="EMBL" id="KI686307">
    <property type="protein sequence ID" value="ETK86587.1"/>
    <property type="molecule type" value="Genomic_DNA"/>
</dbReference>
<reference evidence="2" key="1">
    <citation type="submission" date="2013-11" db="EMBL/GenBank/DDBJ databases">
        <title>The Genome Sequence of Phytophthora parasitica CJ02B3.</title>
        <authorList>
            <consortium name="The Broad Institute Genomics Platform"/>
            <person name="Russ C."/>
            <person name="Tyler B."/>
            <person name="Panabieres F."/>
            <person name="Shan W."/>
            <person name="Tripathy S."/>
            <person name="Grunwald N."/>
            <person name="Machado M."/>
            <person name="Johnson C.S."/>
            <person name="Arredondo F."/>
            <person name="Hong C."/>
            <person name="Coffey M."/>
            <person name="Young S.K."/>
            <person name="Zeng Q."/>
            <person name="Gargeya S."/>
            <person name="Fitzgerald M."/>
            <person name="Abouelleil A."/>
            <person name="Alvarado L."/>
            <person name="Chapman S.B."/>
            <person name="Gainer-Dewar J."/>
            <person name="Goldberg J."/>
            <person name="Griggs A."/>
            <person name="Gujja S."/>
            <person name="Hansen M."/>
            <person name="Howarth C."/>
            <person name="Imamovic A."/>
            <person name="Ireland A."/>
            <person name="Larimer J."/>
            <person name="McCowan C."/>
            <person name="Murphy C."/>
            <person name="Pearson M."/>
            <person name="Poon T.W."/>
            <person name="Priest M."/>
            <person name="Roberts A."/>
            <person name="Saif S."/>
            <person name="Shea T."/>
            <person name="Sykes S."/>
            <person name="Wortman J."/>
            <person name="Nusbaum C."/>
            <person name="Birren B."/>
        </authorList>
    </citation>
    <scope>NUCLEOTIDE SEQUENCE [LARGE SCALE GENOMIC DNA]</scope>
    <source>
        <strain evidence="2">CJ02B3</strain>
    </source>
</reference>
<feature type="region of interest" description="Disordered" evidence="1">
    <location>
        <begin position="1"/>
        <end position="38"/>
    </location>
</feature>
<dbReference type="Proteomes" id="UP000053236">
    <property type="component" value="Unassembled WGS sequence"/>
</dbReference>
<accession>W2GUD8</accession>
<organism evidence="2">
    <name type="scientific">Phytophthora nicotianae</name>
    <name type="common">Potato buckeye rot agent</name>
    <name type="synonym">Phytophthora parasitica</name>
    <dbReference type="NCBI Taxonomy" id="4792"/>
    <lineage>
        <taxon>Eukaryota</taxon>
        <taxon>Sar</taxon>
        <taxon>Stramenopiles</taxon>
        <taxon>Oomycota</taxon>
        <taxon>Peronosporomycetes</taxon>
        <taxon>Peronosporales</taxon>
        <taxon>Peronosporaceae</taxon>
        <taxon>Phytophthora</taxon>
    </lineage>
</organism>
<evidence type="ECO:0000313" key="2">
    <source>
        <dbReference type="EMBL" id="ETK86587.1"/>
    </source>
</evidence>
<sequence>MQRREVCRSTLESEEKDKSSSAKMKNKSGKAPVKTRAAAAGVDKSMEISLAKISATFGRLRDDNIAAEHKVEDVNYACNAIRRFQEATAQLSDYQIEWEHYRLTEERCVRGHPSYPHDAEVLSSGSHSSKGPFCRGIESKLYRFVQQQLPTHFIKDYAVVAIMKVFMQWCCSRGRLRGS</sequence>